<evidence type="ECO:0000313" key="1">
    <source>
        <dbReference type="EMBL" id="GAP12787.1"/>
    </source>
</evidence>
<dbReference type="AlphaFoldDB" id="A0A0S7BE81"/>
<protein>
    <submittedName>
        <fullName evidence="1">Uncharacterized protein</fullName>
    </submittedName>
</protein>
<dbReference type="STRING" id="360412.LARV_00523"/>
<dbReference type="EMBL" id="DF967972">
    <property type="protein sequence ID" value="GAP12787.1"/>
    <property type="molecule type" value="Genomic_DNA"/>
</dbReference>
<dbReference type="RefSeq" id="WP_075072183.1">
    <property type="nucleotide sequence ID" value="NZ_DF967972.1"/>
</dbReference>
<organism evidence="1">
    <name type="scientific">Longilinea arvoryzae</name>
    <dbReference type="NCBI Taxonomy" id="360412"/>
    <lineage>
        <taxon>Bacteria</taxon>
        <taxon>Bacillati</taxon>
        <taxon>Chloroflexota</taxon>
        <taxon>Anaerolineae</taxon>
        <taxon>Anaerolineales</taxon>
        <taxon>Anaerolineaceae</taxon>
        <taxon>Longilinea</taxon>
    </lineage>
</organism>
<dbReference type="Proteomes" id="UP000055060">
    <property type="component" value="Unassembled WGS sequence"/>
</dbReference>
<gene>
    <name evidence="1" type="ORF">LARV_00523</name>
</gene>
<sequence length="322" mass="36787">MIHQRPIDDAMAANRPEKNFVRHLWLDEIQRAEQEGYDSHYPLYLTLPGRLGGEINLLIEHGIVRRTETGAIHSEDSHKIVALESSKAAQIELLRRYPGMNVLQMPIQSLIKGDGQRNFPENKDEIIYCKAKIINLDLNEPIKVGETVNEIAIPVIEWIKKFSLLHREDRIDWSLCLTLHGEIFWNNIVNAQVIKLLIDNCNYDATFKELLIIHLGEKIAVSLFSGQIDFTNITQREMQKVLMVLIPKLLVQYASNNGWIISTVHNYSYTGGGGAPMVTWVFNFHINPDAAAQVLTEYHNGIRNIFQQVGFINEDGEVNPIR</sequence>
<evidence type="ECO:0000313" key="2">
    <source>
        <dbReference type="Proteomes" id="UP000055060"/>
    </source>
</evidence>
<name>A0A0S7BE81_9CHLR</name>
<proteinExistence type="predicted"/>
<dbReference type="OrthoDB" id="9553861at2"/>
<accession>A0A0S7BE81</accession>
<keyword evidence="2" id="KW-1185">Reference proteome</keyword>
<reference evidence="1" key="1">
    <citation type="submission" date="2015-07" db="EMBL/GenBank/DDBJ databases">
        <title>Draft Genome Sequences of Anaerolinea thermolimosa IMO-1, Bellilinea caldifistulae GOMI-1, Leptolinea tardivitalis YMTK-2, Levilinea saccharolytica KIBI-1,Longilinea arvoryzae KOME-1, Previously Described as Members of the Anaerolineaceae (Chloroflexi).</title>
        <authorList>
            <person name="Sekiguchi Y."/>
            <person name="Ohashi A."/>
            <person name="Matsuura N."/>
            <person name="Tourlousse M.D."/>
        </authorList>
    </citation>
    <scope>NUCLEOTIDE SEQUENCE [LARGE SCALE GENOMIC DNA]</scope>
    <source>
        <strain evidence="1">KOME-1</strain>
    </source>
</reference>